<keyword evidence="4" id="KW-1185">Reference proteome</keyword>
<proteinExistence type="predicted"/>
<feature type="transmembrane region" description="Helical" evidence="1">
    <location>
        <begin position="16"/>
        <end position="37"/>
    </location>
</feature>
<gene>
    <name evidence="3" type="ORF">DU508_20500</name>
</gene>
<feature type="domain" description="Signal transduction histidine kinase internal region" evidence="2">
    <location>
        <begin position="170"/>
        <end position="248"/>
    </location>
</feature>
<dbReference type="PANTHER" id="PTHR34220">
    <property type="entry name" value="SENSOR HISTIDINE KINASE YPDA"/>
    <property type="match status" value="1"/>
</dbReference>
<keyword evidence="1" id="KW-0812">Transmembrane</keyword>
<evidence type="ECO:0000259" key="2">
    <source>
        <dbReference type="Pfam" id="PF06580"/>
    </source>
</evidence>
<feature type="transmembrane region" description="Helical" evidence="1">
    <location>
        <begin position="120"/>
        <end position="139"/>
    </location>
</feature>
<accession>A0A369PTN0</accession>
<evidence type="ECO:0000313" key="3">
    <source>
        <dbReference type="EMBL" id="RDC54605.1"/>
    </source>
</evidence>
<dbReference type="AlphaFoldDB" id="A0A369PTN0"/>
<protein>
    <recommendedName>
        <fullName evidence="2">Signal transduction histidine kinase internal region domain-containing protein</fullName>
    </recommendedName>
</protein>
<dbReference type="Pfam" id="PF06580">
    <property type="entry name" value="His_kinase"/>
    <property type="match status" value="1"/>
</dbReference>
<evidence type="ECO:0000313" key="4">
    <source>
        <dbReference type="Proteomes" id="UP000253961"/>
    </source>
</evidence>
<dbReference type="Proteomes" id="UP000253961">
    <property type="component" value="Unassembled WGS sequence"/>
</dbReference>
<feature type="transmembrane region" description="Helical" evidence="1">
    <location>
        <begin position="43"/>
        <end position="62"/>
    </location>
</feature>
<comment type="caution">
    <text evidence="3">The sequence shown here is derived from an EMBL/GenBank/DDBJ whole genome shotgun (WGS) entry which is preliminary data.</text>
</comment>
<evidence type="ECO:0000256" key="1">
    <source>
        <dbReference type="SAM" id="Phobius"/>
    </source>
</evidence>
<dbReference type="PANTHER" id="PTHR34220:SF7">
    <property type="entry name" value="SENSOR HISTIDINE KINASE YPDA"/>
    <property type="match status" value="1"/>
</dbReference>
<keyword evidence="1" id="KW-1133">Transmembrane helix</keyword>
<keyword evidence="1" id="KW-0472">Membrane</keyword>
<dbReference type="EMBL" id="QPKV01000012">
    <property type="protein sequence ID" value="RDC54605.1"/>
    <property type="molecule type" value="Genomic_DNA"/>
</dbReference>
<sequence>MTKKIFEWGKVQRLHLIGWAIFITLEIGLIGLSMGFFGKAFNYALHYILNIILFYTNAHFVLKKSFTKPKPWTRVIIFMIIQIGLYIFFRSYLNYVLEGTHKGFNIPTIITNHKSFFQSLWRGLFFIVLSCFYFLFLRFKEERLKREHSERMEYLNDLKNKEMQNELHVAKYEYLRAQINPHLLFNTLSFLYDSVRKFNEDAGEAVLNLAELMRFSLETKESPEEFPKLEEELHQIDNLISLNKIRKDKEQYINLSFPEEVKNFRFIPLVVITLLENMLKHGNLQKPNQPGLLDIKLSKNELSISTSNLINTRIHHSGFNKGMENIEKRLGLAYGDKFSLSYGKRDSNYFDVNLILKIYPAL</sequence>
<dbReference type="GO" id="GO:0000155">
    <property type="term" value="F:phosphorelay sensor kinase activity"/>
    <property type="evidence" value="ECO:0007669"/>
    <property type="project" value="InterPro"/>
</dbReference>
<dbReference type="GO" id="GO:0016020">
    <property type="term" value="C:membrane"/>
    <property type="evidence" value="ECO:0007669"/>
    <property type="project" value="InterPro"/>
</dbReference>
<dbReference type="InterPro" id="IPR050640">
    <property type="entry name" value="Bact_2-comp_sensor_kinase"/>
</dbReference>
<dbReference type="InterPro" id="IPR010559">
    <property type="entry name" value="Sig_transdc_His_kin_internal"/>
</dbReference>
<organism evidence="3 4">
    <name type="scientific">Pedobacter chinensis</name>
    <dbReference type="NCBI Taxonomy" id="2282421"/>
    <lineage>
        <taxon>Bacteria</taxon>
        <taxon>Pseudomonadati</taxon>
        <taxon>Bacteroidota</taxon>
        <taxon>Sphingobacteriia</taxon>
        <taxon>Sphingobacteriales</taxon>
        <taxon>Sphingobacteriaceae</taxon>
        <taxon>Pedobacter</taxon>
    </lineage>
</organism>
<name>A0A369PTN0_9SPHI</name>
<feature type="transmembrane region" description="Helical" evidence="1">
    <location>
        <begin position="74"/>
        <end position="93"/>
    </location>
</feature>
<dbReference type="OrthoDB" id="9792992at2"/>
<reference evidence="3 4" key="1">
    <citation type="submission" date="2018-07" db="EMBL/GenBank/DDBJ databases">
        <title>Pedobacter sp. nov., isolated from soil.</title>
        <authorList>
            <person name="Zhou L.Y."/>
            <person name="Du Z.J."/>
        </authorList>
    </citation>
    <scope>NUCLEOTIDE SEQUENCE [LARGE SCALE GENOMIC DNA]</scope>
    <source>
        <strain evidence="3 4">JDX94</strain>
    </source>
</reference>
<dbReference type="RefSeq" id="WP_056095120.1">
    <property type="nucleotide sequence ID" value="NZ_QPKV01000012.1"/>
</dbReference>